<feature type="binding site" evidence="5">
    <location>
        <position position="414"/>
    </location>
    <ligand>
        <name>S-adenosyl-L-methionine</name>
        <dbReference type="ChEBI" id="CHEBI:59789"/>
    </ligand>
</feature>
<dbReference type="AlphaFoldDB" id="A0A7S4EFP8"/>
<dbReference type="Pfam" id="PF01029">
    <property type="entry name" value="NusB"/>
    <property type="match status" value="1"/>
</dbReference>
<evidence type="ECO:0000256" key="6">
    <source>
        <dbReference type="SAM" id="SignalP"/>
    </source>
</evidence>
<dbReference type="InterPro" id="IPR023267">
    <property type="entry name" value="RCMT"/>
</dbReference>
<reference evidence="8" key="1">
    <citation type="submission" date="2021-01" db="EMBL/GenBank/DDBJ databases">
        <authorList>
            <person name="Corre E."/>
            <person name="Pelletier E."/>
            <person name="Niang G."/>
            <person name="Scheremetjew M."/>
            <person name="Finn R."/>
            <person name="Kale V."/>
            <person name="Holt S."/>
            <person name="Cochrane G."/>
            <person name="Meng A."/>
            <person name="Brown T."/>
            <person name="Cohen L."/>
        </authorList>
    </citation>
    <scope>NUCLEOTIDE SEQUENCE</scope>
    <source>
        <strain evidence="8">10249 10 AB</strain>
    </source>
</reference>
<keyword evidence="1 5" id="KW-0489">Methyltransferase</keyword>
<feature type="signal peptide" evidence="6">
    <location>
        <begin position="1"/>
        <end position="30"/>
    </location>
</feature>
<dbReference type="Gene3D" id="3.40.50.150">
    <property type="entry name" value="Vaccinia Virus protein VP39"/>
    <property type="match status" value="1"/>
</dbReference>
<organism evidence="8">
    <name type="scientific">Pseudo-nitzschia australis</name>
    <dbReference type="NCBI Taxonomy" id="44445"/>
    <lineage>
        <taxon>Eukaryota</taxon>
        <taxon>Sar</taxon>
        <taxon>Stramenopiles</taxon>
        <taxon>Ochrophyta</taxon>
        <taxon>Bacillariophyta</taxon>
        <taxon>Bacillariophyceae</taxon>
        <taxon>Bacillariophycidae</taxon>
        <taxon>Bacillariales</taxon>
        <taxon>Bacillariaceae</taxon>
        <taxon>Pseudo-nitzschia</taxon>
    </lineage>
</organism>
<feature type="active site" description="Nucleophile" evidence="5">
    <location>
        <position position="466"/>
    </location>
</feature>
<accession>A0A7S4EFP8</accession>
<dbReference type="EMBL" id="HBIX01004121">
    <property type="protein sequence ID" value="CAE0710500.1"/>
    <property type="molecule type" value="Transcribed_RNA"/>
</dbReference>
<dbReference type="InterPro" id="IPR029063">
    <property type="entry name" value="SAM-dependent_MTases_sf"/>
</dbReference>
<dbReference type="Gene3D" id="1.10.940.10">
    <property type="entry name" value="NusB-like"/>
    <property type="match status" value="1"/>
</dbReference>
<feature type="domain" description="SAM-dependent MTase RsmB/NOP-type" evidence="7">
    <location>
        <begin position="233"/>
        <end position="541"/>
    </location>
</feature>
<sequence>MRNNHAFLTPRGLLLVIAILGCMIHHECDGLSGKSNFDAKPGTGRVVTHRASAVFALMESMKRKNAFAIRVLEQDPDYLNLDQRDRAFARLLLSTAERRSGQIEIVIKSFERKEKKKTSKPRLSDILAEAALRIGAAQMLFMDVPKYAAVSDTVESLRMHPKIKVAKSQINFVNAVLRNIDREGGPVLEATSTIDNLDPWLAKQWIKQYGKDTTKTIVGAAMSQSPVFVTVNHAIDNHHDYDNDSSIITTTTREDQIMERLEQIRDVFTTTDDEGDALPAELLQVGSIRIPDNLGGAVSKWPLYDEGAWWVQDVSATLPAIALFNSLSSKYGEKHIGGMHVVDLCSAPGGKTAQLCSMGFGSVDAVEFSARRSRSLDQNLKRLGMEDMCNVVIADGREYEPKAIASPVRGVLVDAPCSATGVGSRRPDVLRKSIDMKELTTIQRELIVHAVDNIVEVGGVVVYATCSLLKQEGEDQIDWLLSDKGSNASSTQLETIPFTPGEIPGFDDCIDGNGWLRVIPGVLPGSLTFCDGFFVARLMKVAK</sequence>
<dbReference type="SUPFAM" id="SSF48013">
    <property type="entry name" value="NusB-like"/>
    <property type="match status" value="1"/>
</dbReference>
<dbReference type="PANTHER" id="PTHR22807">
    <property type="entry name" value="NOP2 YEAST -RELATED NOL1/NOP2/FMU SUN DOMAIN-CONTAINING"/>
    <property type="match status" value="1"/>
</dbReference>
<evidence type="ECO:0000259" key="7">
    <source>
        <dbReference type="PROSITE" id="PS51686"/>
    </source>
</evidence>
<dbReference type="GO" id="GO:0000470">
    <property type="term" value="P:maturation of LSU-rRNA"/>
    <property type="evidence" value="ECO:0007669"/>
    <property type="project" value="TreeGrafter"/>
</dbReference>
<dbReference type="GO" id="GO:0006355">
    <property type="term" value="P:regulation of DNA-templated transcription"/>
    <property type="evidence" value="ECO:0007669"/>
    <property type="project" value="InterPro"/>
</dbReference>
<protein>
    <recommendedName>
        <fullName evidence="7">SAM-dependent MTase RsmB/NOP-type domain-containing protein</fullName>
    </recommendedName>
</protein>
<dbReference type="PROSITE" id="PS51686">
    <property type="entry name" value="SAM_MT_RSMB_NOP"/>
    <property type="match status" value="1"/>
</dbReference>
<name>A0A7S4EFP8_9STRA</name>
<dbReference type="GO" id="GO:0003723">
    <property type="term" value="F:RNA binding"/>
    <property type="evidence" value="ECO:0007669"/>
    <property type="project" value="UniProtKB-UniRule"/>
</dbReference>
<evidence type="ECO:0000256" key="1">
    <source>
        <dbReference type="ARBA" id="ARBA00022603"/>
    </source>
</evidence>
<dbReference type="CDD" id="cd02440">
    <property type="entry name" value="AdoMet_MTases"/>
    <property type="match status" value="1"/>
</dbReference>
<dbReference type="GO" id="GO:0070475">
    <property type="term" value="P:rRNA base methylation"/>
    <property type="evidence" value="ECO:0007669"/>
    <property type="project" value="TreeGrafter"/>
</dbReference>
<feature type="binding site" evidence="5">
    <location>
        <position position="367"/>
    </location>
    <ligand>
        <name>S-adenosyl-L-methionine</name>
        <dbReference type="ChEBI" id="CHEBI:59789"/>
    </ligand>
</feature>
<dbReference type="InterPro" id="IPR049560">
    <property type="entry name" value="MeTrfase_RsmB-F_NOP2_cat"/>
</dbReference>
<keyword evidence="3 5" id="KW-0949">S-adenosyl-L-methionine</keyword>
<evidence type="ECO:0000256" key="5">
    <source>
        <dbReference type="PROSITE-ProRule" id="PRU01023"/>
    </source>
</evidence>
<keyword evidence="2 5" id="KW-0808">Transferase</keyword>
<dbReference type="InterPro" id="IPR006027">
    <property type="entry name" value="NusB_RsmB_TIM44"/>
</dbReference>
<dbReference type="PANTHER" id="PTHR22807:SF30">
    <property type="entry name" value="28S RRNA (CYTOSINE(4447)-C(5))-METHYLTRANSFERASE-RELATED"/>
    <property type="match status" value="1"/>
</dbReference>
<keyword evidence="6" id="KW-0732">Signal</keyword>
<dbReference type="SUPFAM" id="SSF53335">
    <property type="entry name" value="S-adenosyl-L-methionine-dependent methyltransferases"/>
    <property type="match status" value="1"/>
</dbReference>
<dbReference type="PRINTS" id="PR02008">
    <property type="entry name" value="RCMTFAMILY"/>
</dbReference>
<evidence type="ECO:0000256" key="4">
    <source>
        <dbReference type="ARBA" id="ARBA00022884"/>
    </source>
</evidence>
<dbReference type="InterPro" id="IPR035926">
    <property type="entry name" value="NusB-like_sf"/>
</dbReference>
<dbReference type="InterPro" id="IPR001678">
    <property type="entry name" value="MeTrfase_RsmB-F_NOP2_dom"/>
</dbReference>
<evidence type="ECO:0000256" key="3">
    <source>
        <dbReference type="ARBA" id="ARBA00022691"/>
    </source>
</evidence>
<gene>
    <name evidence="8" type="ORF">PAUS00366_LOCUS3227</name>
</gene>
<comment type="similarity">
    <text evidence="5">Belongs to the class I-like SAM-binding methyltransferase superfamily. RsmB/NOP family.</text>
</comment>
<evidence type="ECO:0000256" key="2">
    <source>
        <dbReference type="ARBA" id="ARBA00022679"/>
    </source>
</evidence>
<dbReference type="Pfam" id="PF01189">
    <property type="entry name" value="Methyltr_RsmB-F"/>
    <property type="match status" value="1"/>
</dbReference>
<feature type="binding site" evidence="5">
    <location>
        <position position="395"/>
    </location>
    <ligand>
        <name>S-adenosyl-L-methionine</name>
        <dbReference type="ChEBI" id="CHEBI:59789"/>
    </ligand>
</feature>
<evidence type="ECO:0000313" key="8">
    <source>
        <dbReference type="EMBL" id="CAE0710500.1"/>
    </source>
</evidence>
<keyword evidence="4 5" id="KW-0694">RNA-binding</keyword>
<feature type="chain" id="PRO_5031161151" description="SAM-dependent MTase RsmB/NOP-type domain-containing protein" evidence="6">
    <location>
        <begin position="31"/>
        <end position="543"/>
    </location>
</feature>
<feature type="binding site" evidence="5">
    <location>
        <begin position="345"/>
        <end position="351"/>
    </location>
    <ligand>
        <name>S-adenosyl-L-methionine</name>
        <dbReference type="ChEBI" id="CHEBI:59789"/>
    </ligand>
</feature>
<dbReference type="PROSITE" id="PS51257">
    <property type="entry name" value="PROKAR_LIPOPROTEIN"/>
    <property type="match status" value="1"/>
</dbReference>
<dbReference type="GO" id="GO:0005730">
    <property type="term" value="C:nucleolus"/>
    <property type="evidence" value="ECO:0007669"/>
    <property type="project" value="TreeGrafter"/>
</dbReference>
<dbReference type="GO" id="GO:0009383">
    <property type="term" value="F:rRNA (cytosine-C5-)-methyltransferase activity"/>
    <property type="evidence" value="ECO:0007669"/>
    <property type="project" value="TreeGrafter"/>
</dbReference>
<proteinExistence type="inferred from homology"/>